<dbReference type="CDD" id="cd00118">
    <property type="entry name" value="LysM"/>
    <property type="match status" value="1"/>
</dbReference>
<dbReference type="InterPro" id="IPR018392">
    <property type="entry name" value="LysM"/>
</dbReference>
<dbReference type="InterPro" id="IPR036779">
    <property type="entry name" value="LysM_dom_sf"/>
</dbReference>
<dbReference type="Gene3D" id="3.10.350.10">
    <property type="entry name" value="LysM domain"/>
    <property type="match status" value="1"/>
</dbReference>
<protein>
    <submittedName>
        <fullName evidence="2">DUF4950 domain-containing protein</fullName>
    </submittedName>
</protein>
<sequence length="354" mass="39682">MKKSLLGLIVFLSLLNLTSCRNKVTTKELMANEWAVNSNVDEVVMIVSFSEDTATFKINTDEHTSTAKNDLEKAGEELGKQIANKIEYKVKYHLKNNQIRWKNEGKEVAYKIKKEKQNLLFTPTKTNNSDNQTKLVLKPYTKKSIDSSTQKDKTEETSSNYQNVSSETNQSTSSSTTKEPLPQVSLADFIGGWGIPQSDNLFFINADGTLTSITQSNVPLQNVSFSVDENGNQTMTFLLNNTPRTVTKNNDGTLTVNGQIYTYLGNITLEQLIERNTQTQQVFEQSEQQPPQNSDSREQIQNSKSDQPIYDTVRSGEGGRQLAERNGLTLEELLALNPGIETSVFYPGQSLRIK</sequence>
<feature type="compositionally biased region" description="Polar residues" evidence="1">
    <location>
        <begin position="121"/>
        <end position="134"/>
    </location>
</feature>
<name>A0A3N3FR60_ENTFL</name>
<gene>
    <name evidence="2" type="ORF">EGW70_08615</name>
</gene>
<feature type="compositionally biased region" description="Low complexity" evidence="1">
    <location>
        <begin position="280"/>
        <end position="292"/>
    </location>
</feature>
<organism evidence="2 3">
    <name type="scientific">Enterococcus faecalis</name>
    <name type="common">Streptococcus faecalis</name>
    <dbReference type="NCBI Taxonomy" id="1351"/>
    <lineage>
        <taxon>Bacteria</taxon>
        <taxon>Bacillati</taxon>
        <taxon>Bacillota</taxon>
        <taxon>Bacilli</taxon>
        <taxon>Lactobacillales</taxon>
        <taxon>Enterococcaceae</taxon>
        <taxon>Enterococcus</taxon>
    </lineage>
</organism>
<dbReference type="InterPro" id="IPR032539">
    <property type="entry name" value="DUF4950"/>
</dbReference>
<dbReference type="EMBL" id="RKOR01000022">
    <property type="protein sequence ID" value="ROY49490.1"/>
    <property type="molecule type" value="Genomic_DNA"/>
</dbReference>
<evidence type="ECO:0000313" key="2">
    <source>
        <dbReference type="EMBL" id="ROY49490.1"/>
    </source>
</evidence>
<accession>A0A3N3FR60</accession>
<dbReference type="PROSITE" id="PS51782">
    <property type="entry name" value="LYSM"/>
    <property type="match status" value="1"/>
</dbReference>
<dbReference type="Proteomes" id="UP000275941">
    <property type="component" value="Unassembled WGS sequence"/>
</dbReference>
<dbReference type="Pfam" id="PF16308">
    <property type="entry name" value="DUF4950"/>
    <property type="match status" value="1"/>
</dbReference>
<evidence type="ECO:0000313" key="3">
    <source>
        <dbReference type="Proteomes" id="UP000275941"/>
    </source>
</evidence>
<dbReference type="AlphaFoldDB" id="A0A3N3FR60"/>
<reference evidence="2 3" key="1">
    <citation type="submission" date="2018-10" db="EMBL/GenBank/DDBJ databases">
        <title>Genotypes and phenotypes of Enterococci isolated from broiler chickens.</title>
        <authorList>
            <person name="Muhammad A.R."/>
            <person name="Diarra M.S."/>
        </authorList>
    </citation>
    <scope>NUCLEOTIDE SEQUENCE [LARGE SCALE GENOMIC DNA]</scope>
    <source>
        <strain evidence="2 3">P7 C A21</strain>
    </source>
</reference>
<dbReference type="OrthoDB" id="2195318at2"/>
<dbReference type="SUPFAM" id="SSF54106">
    <property type="entry name" value="LysM domain"/>
    <property type="match status" value="1"/>
</dbReference>
<evidence type="ECO:0000256" key="1">
    <source>
        <dbReference type="SAM" id="MobiDB-lite"/>
    </source>
</evidence>
<feature type="region of interest" description="Disordered" evidence="1">
    <location>
        <begin position="121"/>
        <end position="180"/>
    </location>
</feature>
<feature type="compositionally biased region" description="Low complexity" evidence="1">
    <location>
        <begin position="165"/>
        <end position="177"/>
    </location>
</feature>
<dbReference type="SMART" id="SM00257">
    <property type="entry name" value="LysM"/>
    <property type="match status" value="1"/>
</dbReference>
<comment type="caution">
    <text evidence="2">The sequence shown here is derived from an EMBL/GenBank/DDBJ whole genome shotgun (WGS) entry which is preliminary data.</text>
</comment>
<proteinExistence type="predicted"/>
<feature type="compositionally biased region" description="Basic and acidic residues" evidence="1">
    <location>
        <begin position="143"/>
        <end position="156"/>
    </location>
</feature>
<feature type="region of interest" description="Disordered" evidence="1">
    <location>
        <begin position="280"/>
        <end position="320"/>
    </location>
</feature>
<dbReference type="Pfam" id="PF01476">
    <property type="entry name" value="LysM"/>
    <property type="match status" value="1"/>
</dbReference>